<dbReference type="AlphaFoldDB" id="A0A1M7PEW8"/>
<keyword evidence="3" id="KW-1185">Reference proteome</keyword>
<evidence type="ECO:0000313" key="2">
    <source>
        <dbReference type="EMBL" id="SHN15601.1"/>
    </source>
</evidence>
<reference evidence="2 3" key="1">
    <citation type="submission" date="2016-11" db="EMBL/GenBank/DDBJ databases">
        <authorList>
            <person name="Jaros S."/>
            <person name="Januszkiewicz K."/>
            <person name="Wedrychowicz H."/>
        </authorList>
    </citation>
    <scope>NUCLEOTIDE SEQUENCE [LARGE SCALE GENOMIC DNA]</scope>
    <source>
        <strain evidence="2 3">CGMCC 1.6102</strain>
    </source>
</reference>
<proteinExistence type="predicted"/>
<dbReference type="Proteomes" id="UP000184513">
    <property type="component" value="Unassembled WGS sequence"/>
</dbReference>
<accession>A0A1M7PEW8</accession>
<sequence>MLRKILLTAMVSVLYLLAAYGQEDLKVIQPHWVSFTDGSNALYKHQTMQAFELLSARKKALQQLDSKASWQEWQAQIRKKLWDAVGPFPEKTPLDAEITRKVQKDGFRMEHLVYQSQPGFYVSATLFVPDGLSEKAPAIIYCSGHALESYRSHTYQHVILNLVKKGFIVFAFDPVGQGERLEYFDPADNKPTIGGPTKQHSYPGAQAFIAGTSQARYMIWDGIRAVDYLTTRREVDASRIGITGRSGGGTQSAYIAAFDERIYASAPENYITNFKRLLLTHGPQDAEQNFYRGIASGLDQPDLLLVRAPKPSLMITTTRDIFNIEGAREAAAEVRRIYDVFDHSERFGMVEDDAGHASTLKNREAMYAFFQENLNYPGIARDEPIDTLSREDLQVTSTGQILSSYPAKTIFELNQEHIPAQSPGSLAERVAKSRMLSGYRDPVGEATTMMTGRFQREGYTVEKHLMRGEGDYWIPFLLMKPDAQTSSAVLFLDPGGKSTDAAAGADMEALVKEGHMVLAPDLLNTGEMGNGGFTGDSNFQGESYNLWFGSILIGRSIVGLHAGDVNRLVRVLQEKQGVSQVRGLAKGQMASVLLHAANYNPDIRSIALINPMNSFRSLVTSQKYDPSQIAYTVAGALPHYDLPDLLENLADRNPLILEERSMDQRTFPEWSESLKDSQVRSIPQSDIGARAAHLRNWLNP</sequence>
<dbReference type="STRING" id="388280.SAMN04488057_108147"/>
<dbReference type="RefSeq" id="WP_084097332.1">
    <property type="nucleotide sequence ID" value="NZ_FRCY01000008.1"/>
</dbReference>
<name>A0A1M7PEW8_9BACT</name>
<dbReference type="SUPFAM" id="SSF53474">
    <property type="entry name" value="alpha/beta-Hydrolases"/>
    <property type="match status" value="2"/>
</dbReference>
<dbReference type="InterPro" id="IPR008391">
    <property type="entry name" value="AXE1_dom"/>
</dbReference>
<dbReference type="InterPro" id="IPR050261">
    <property type="entry name" value="FrsA_esterase"/>
</dbReference>
<protein>
    <submittedName>
        <fullName evidence="2">Acetyl xylan esterase (AXE1)</fullName>
    </submittedName>
</protein>
<dbReference type="EMBL" id="FRCY01000008">
    <property type="protein sequence ID" value="SHN15601.1"/>
    <property type="molecule type" value="Genomic_DNA"/>
</dbReference>
<dbReference type="OrthoDB" id="3668964at2"/>
<dbReference type="Pfam" id="PF05448">
    <property type="entry name" value="AXE1"/>
    <property type="match status" value="1"/>
</dbReference>
<evidence type="ECO:0000259" key="1">
    <source>
        <dbReference type="Pfam" id="PF05448"/>
    </source>
</evidence>
<dbReference type="Gene3D" id="3.40.50.1820">
    <property type="entry name" value="alpha/beta hydrolase"/>
    <property type="match status" value="2"/>
</dbReference>
<gene>
    <name evidence="2" type="ORF">SAMN04488057_108147</name>
</gene>
<dbReference type="PANTHER" id="PTHR22946:SF8">
    <property type="entry name" value="ACETYL XYLAN ESTERASE DOMAIN-CONTAINING PROTEIN"/>
    <property type="match status" value="1"/>
</dbReference>
<organism evidence="2 3">
    <name type="scientific">Cyclobacterium lianum</name>
    <dbReference type="NCBI Taxonomy" id="388280"/>
    <lineage>
        <taxon>Bacteria</taxon>
        <taxon>Pseudomonadati</taxon>
        <taxon>Bacteroidota</taxon>
        <taxon>Cytophagia</taxon>
        <taxon>Cytophagales</taxon>
        <taxon>Cyclobacteriaceae</taxon>
        <taxon>Cyclobacterium</taxon>
    </lineage>
</organism>
<dbReference type="InterPro" id="IPR029058">
    <property type="entry name" value="AB_hydrolase_fold"/>
</dbReference>
<evidence type="ECO:0000313" key="3">
    <source>
        <dbReference type="Proteomes" id="UP000184513"/>
    </source>
</evidence>
<dbReference type="PANTHER" id="PTHR22946">
    <property type="entry name" value="DIENELACTONE HYDROLASE DOMAIN-CONTAINING PROTEIN-RELATED"/>
    <property type="match status" value="1"/>
</dbReference>
<feature type="domain" description="Acetyl xylan esterase" evidence="1">
    <location>
        <begin position="101"/>
        <end position="279"/>
    </location>
</feature>